<dbReference type="Proteomes" id="UP000215694">
    <property type="component" value="Unassembled WGS sequence"/>
</dbReference>
<protein>
    <recommendedName>
        <fullName evidence="4">Bypass of forespore C C-terminal domain-containing protein</fullName>
    </recommendedName>
</protein>
<proteinExistence type="predicted"/>
<dbReference type="AlphaFoldDB" id="A0A371J8R7"/>
<keyword evidence="1" id="KW-1133">Transmembrane helix</keyword>
<evidence type="ECO:0000256" key="1">
    <source>
        <dbReference type="SAM" id="Phobius"/>
    </source>
</evidence>
<dbReference type="RefSeq" id="WP_094369179.1">
    <property type="nucleotide sequence ID" value="NZ_NOJY02000003.1"/>
</dbReference>
<evidence type="ECO:0000313" key="3">
    <source>
        <dbReference type="Proteomes" id="UP000215694"/>
    </source>
</evidence>
<feature type="transmembrane region" description="Helical" evidence="1">
    <location>
        <begin position="12"/>
        <end position="31"/>
    </location>
</feature>
<keyword evidence="1" id="KW-0472">Membrane</keyword>
<gene>
    <name evidence="2" type="ORF">CHL78_002355</name>
</gene>
<accession>A0A371J8R7</accession>
<keyword evidence="1" id="KW-0812">Transmembrane</keyword>
<dbReference type="OrthoDB" id="1751377at2"/>
<evidence type="ECO:0008006" key="4">
    <source>
        <dbReference type="Google" id="ProtNLM"/>
    </source>
</evidence>
<organism evidence="2 3">
    <name type="scientific">Romboutsia weinsteinii</name>
    <dbReference type="NCBI Taxonomy" id="2020949"/>
    <lineage>
        <taxon>Bacteria</taxon>
        <taxon>Bacillati</taxon>
        <taxon>Bacillota</taxon>
        <taxon>Clostridia</taxon>
        <taxon>Peptostreptococcales</taxon>
        <taxon>Peptostreptococcaceae</taxon>
        <taxon>Romboutsia</taxon>
    </lineage>
</organism>
<keyword evidence="3" id="KW-1185">Reference proteome</keyword>
<comment type="caution">
    <text evidence="2">The sequence shown here is derived from an EMBL/GenBank/DDBJ whole genome shotgun (WGS) entry which is preliminary data.</text>
</comment>
<reference evidence="2 3" key="1">
    <citation type="journal article" date="2017" name="Genome Announc.">
        <title>Draft Genome Sequence of Romboutsia weinsteinii sp. nov. Strain CCRI-19649(T) Isolated from Surface Water.</title>
        <authorList>
            <person name="Maheux A.F."/>
            <person name="Boudreau D.K."/>
            <person name="Berube E."/>
            <person name="Boissinot M."/>
            <person name="Cantin P."/>
            <person name="Raymond F."/>
            <person name="Corbeil J."/>
            <person name="Omar R.F."/>
            <person name="Bergeron M.G."/>
        </authorList>
    </citation>
    <scope>NUCLEOTIDE SEQUENCE [LARGE SCALE GENOMIC DNA]</scope>
    <source>
        <strain evidence="2 3">CCRI-19649</strain>
    </source>
</reference>
<evidence type="ECO:0000313" key="2">
    <source>
        <dbReference type="EMBL" id="RDY29170.1"/>
    </source>
</evidence>
<dbReference type="EMBL" id="NOJY02000003">
    <property type="protein sequence ID" value="RDY29170.1"/>
    <property type="molecule type" value="Genomic_DNA"/>
</dbReference>
<sequence length="199" mass="22571">MFEKKEPTKWRIPVLILIGVLVLSSGIYLGIKTRNIDSNKNQAKVEETSNEKSKEVFELNKDCEMWVQKKNEDGSDSKEGPIMIGTIPQELINKSKDEIVAYLKDKYPDRTIENMSKYEIVLSEVMSTNDESKANKYTIESNEGNIGLYKYDAKGNKKLLEKTSISIESLPKTAQSEIKKGVVVETEDDAYSRLEDFGS</sequence>
<name>A0A371J8R7_9FIRM</name>